<dbReference type="EMBL" id="GBXM01088418">
    <property type="protein sequence ID" value="JAH20159.1"/>
    <property type="molecule type" value="Transcribed_RNA"/>
</dbReference>
<reference evidence="1" key="1">
    <citation type="submission" date="2014-11" db="EMBL/GenBank/DDBJ databases">
        <authorList>
            <person name="Amaro Gonzalez C."/>
        </authorList>
    </citation>
    <scope>NUCLEOTIDE SEQUENCE</scope>
</reference>
<organism evidence="1">
    <name type="scientific">Anguilla anguilla</name>
    <name type="common">European freshwater eel</name>
    <name type="synonym">Muraena anguilla</name>
    <dbReference type="NCBI Taxonomy" id="7936"/>
    <lineage>
        <taxon>Eukaryota</taxon>
        <taxon>Metazoa</taxon>
        <taxon>Chordata</taxon>
        <taxon>Craniata</taxon>
        <taxon>Vertebrata</taxon>
        <taxon>Euteleostomi</taxon>
        <taxon>Actinopterygii</taxon>
        <taxon>Neopterygii</taxon>
        <taxon>Teleostei</taxon>
        <taxon>Anguilliformes</taxon>
        <taxon>Anguillidae</taxon>
        <taxon>Anguilla</taxon>
    </lineage>
</organism>
<accession>A0A0E9QTI5</accession>
<dbReference type="AlphaFoldDB" id="A0A0E9QTI5"/>
<name>A0A0E9QTI5_ANGAN</name>
<reference evidence="1" key="2">
    <citation type="journal article" date="2015" name="Fish Shellfish Immunol.">
        <title>Early steps in the European eel (Anguilla anguilla)-Vibrio vulnificus interaction in the gills: Role of the RtxA13 toxin.</title>
        <authorList>
            <person name="Callol A."/>
            <person name="Pajuelo D."/>
            <person name="Ebbesson L."/>
            <person name="Teles M."/>
            <person name="MacKenzie S."/>
            <person name="Amaro C."/>
        </authorList>
    </citation>
    <scope>NUCLEOTIDE SEQUENCE</scope>
</reference>
<proteinExistence type="predicted"/>
<protein>
    <submittedName>
        <fullName evidence="1">Uncharacterized protein</fullName>
    </submittedName>
</protein>
<evidence type="ECO:0000313" key="1">
    <source>
        <dbReference type="EMBL" id="JAH20159.1"/>
    </source>
</evidence>
<sequence length="36" mass="3699">MHLSSLGQVCLSTCGSLCGVQRVSSTVCAEDISQQA</sequence>